<dbReference type="InterPro" id="IPR003343">
    <property type="entry name" value="Big_2"/>
</dbReference>
<protein>
    <submittedName>
        <fullName evidence="2">Ig domain-containing protein</fullName>
    </submittedName>
</protein>
<dbReference type="Gene3D" id="2.60.40.1080">
    <property type="match status" value="1"/>
</dbReference>
<dbReference type="InterPro" id="IPR044000">
    <property type="entry name" value="Phage_tube_2"/>
</dbReference>
<dbReference type="InterPro" id="IPR008964">
    <property type="entry name" value="Invasin/intimin_cell_adhesion"/>
</dbReference>
<evidence type="ECO:0000313" key="3">
    <source>
        <dbReference type="Proteomes" id="UP000288983"/>
    </source>
</evidence>
<dbReference type="SUPFAM" id="SSF49373">
    <property type="entry name" value="Invasin/intimin cell-adhesion fragments"/>
    <property type="match status" value="1"/>
</dbReference>
<dbReference type="Pfam" id="PF02368">
    <property type="entry name" value="Big_2"/>
    <property type="match status" value="1"/>
</dbReference>
<sequence>MSSGAKVSTAWKREVTPGVTPAGNWNVLTRVSFGLLPTYNSEENNEIGADRMAQGTAQTTVDVGGDVETKLRYGALDEFMASCFGKDWAGNVLTMGNDRITFSIGSYASDIGVAAVARGAQVATMNFEVPSDNEITVTTTFAATSWEDKADNTSFIVNPQVEAKQRRYGFKDVSGLKINGEQLGEDNACVDSFNLQFDNGVQTQRCIGNGNPFPGNIIPTIFTPSGSITISWSKKAYEFWKAQQTSSALSFEFTLNNADGGYTFLLPEMEVSGDWPDGGSTDIIQVELSYTGRRVPPTITRTPAPIAVTGVTVAPTTASIQVAKTRDLEALVAPVGASQQVTWSTSDATKATVSQTGLVTAVAVGTATVTATSAADPTKNGTATITITA</sequence>
<evidence type="ECO:0000313" key="2">
    <source>
        <dbReference type="EMBL" id="RWU21317.1"/>
    </source>
</evidence>
<reference evidence="2 3" key="1">
    <citation type="submission" date="2018-06" db="EMBL/GenBank/DDBJ databases">
        <title>Bacteria isolated from soil of Wuhan.</title>
        <authorList>
            <person name="Wei X."/>
            <person name="Chunhua H."/>
        </authorList>
    </citation>
    <scope>NUCLEOTIDE SEQUENCE [LARGE SCALE GENOMIC DNA]</scope>
    <source>
        <strain evidence="3">xwS2</strain>
    </source>
</reference>
<dbReference type="SMART" id="SM00635">
    <property type="entry name" value="BID_2"/>
    <property type="match status" value="1"/>
</dbReference>
<dbReference type="AlphaFoldDB" id="A0A443ZQE6"/>
<comment type="caution">
    <text evidence="2">The sequence shown here is derived from an EMBL/GenBank/DDBJ whole genome shotgun (WGS) entry which is preliminary data.</text>
</comment>
<feature type="domain" description="BIG2" evidence="1">
    <location>
        <begin position="307"/>
        <end position="383"/>
    </location>
</feature>
<gene>
    <name evidence="2" type="ORF">DM813_19205</name>
</gene>
<accession>A0A443ZQE6</accession>
<organism evidence="2 3">
    <name type="scientific">Pseudomonas alkylphenolica</name>
    <dbReference type="NCBI Taxonomy" id="237609"/>
    <lineage>
        <taxon>Bacteria</taxon>
        <taxon>Pseudomonadati</taxon>
        <taxon>Pseudomonadota</taxon>
        <taxon>Gammaproteobacteria</taxon>
        <taxon>Pseudomonadales</taxon>
        <taxon>Pseudomonadaceae</taxon>
        <taxon>Pseudomonas</taxon>
    </lineage>
</organism>
<dbReference type="EMBL" id="QJRG01000047">
    <property type="protein sequence ID" value="RWU21317.1"/>
    <property type="molecule type" value="Genomic_DNA"/>
</dbReference>
<dbReference type="RefSeq" id="WP_128324920.1">
    <property type="nucleotide sequence ID" value="NZ_QJRG01000047.1"/>
</dbReference>
<dbReference type="Pfam" id="PF18906">
    <property type="entry name" value="Phage_tube_2"/>
    <property type="match status" value="1"/>
</dbReference>
<dbReference type="Proteomes" id="UP000288983">
    <property type="component" value="Unassembled WGS sequence"/>
</dbReference>
<proteinExistence type="predicted"/>
<name>A0A443ZQE6_9PSED</name>
<dbReference type="OrthoDB" id="6571799at2"/>
<evidence type="ECO:0000259" key="1">
    <source>
        <dbReference type="SMART" id="SM00635"/>
    </source>
</evidence>